<dbReference type="AlphaFoldDB" id="A0AAD5CMA7"/>
<sequence length="450" mass="50617">MWRSRVTYLGLIFLVTAATIVTVTYLRPHEEPSELMLYESHLDDQENRMRWDAVRQMSNPIKQGDLHLFNLYQQYKNSSTSNRPIIAKEILDAVNKLAYLDSRIHMIGLLLFGPTKTWSTLRAAAVRVKHPAMIDHGLESSLKLFEKHCGASVLTEHSMKQSLANIYHYVLDKEAFHEAIRLACGMNTVHSHGIVDMANPKIDITPAPLHGSFQYCGRVSVNAMPTLKAQSYGKMYQLKVVPSMAIPHRRHSMIHICLHHNDSLGLCECEKHDWMPIQKGSWTFFMPSDDKTFVDVKFAAGLSHSVTVSLDEVSPANGWREGLLTGYMALLFIVVSKYMFARDGVVQFVKLVMCVLALTCLFMGYIGASLPLVTVGSCLTLYYSITSLILANPVTMVETGSCTGLTGSEGFSKKEHEGLTRDMVVELVSSPGFEDWMIRNAERIRIPTRR</sequence>
<dbReference type="Pfam" id="PF20985">
    <property type="entry name" value="Legum_prodom"/>
    <property type="match status" value="1"/>
</dbReference>
<evidence type="ECO:0000313" key="4">
    <source>
        <dbReference type="Proteomes" id="UP001206925"/>
    </source>
</evidence>
<dbReference type="PANTHER" id="PTHR31587:SF3">
    <property type="entry name" value="EXPRESSED PROTEIN"/>
    <property type="match status" value="1"/>
</dbReference>
<keyword evidence="4" id="KW-1185">Reference proteome</keyword>
<dbReference type="InterPro" id="IPR046427">
    <property type="entry name" value="Legumain_prodom_sf"/>
</dbReference>
<keyword evidence="1" id="KW-0472">Membrane</keyword>
<keyword evidence="1" id="KW-0812">Transmembrane</keyword>
<feature type="transmembrane region" description="Helical" evidence="1">
    <location>
        <begin position="7"/>
        <end position="26"/>
    </location>
</feature>
<dbReference type="Proteomes" id="UP001206925">
    <property type="component" value="Unassembled WGS sequence"/>
</dbReference>
<dbReference type="InterPro" id="IPR048501">
    <property type="entry name" value="Legum_prodom"/>
</dbReference>
<evidence type="ECO:0000256" key="1">
    <source>
        <dbReference type="SAM" id="Phobius"/>
    </source>
</evidence>
<dbReference type="PANTHER" id="PTHR31587">
    <property type="entry name" value="TRANSMEMBRANE PROTEIN (DUF2215)"/>
    <property type="match status" value="1"/>
</dbReference>
<evidence type="ECO:0000259" key="2">
    <source>
        <dbReference type="Pfam" id="PF20985"/>
    </source>
</evidence>
<feature type="transmembrane region" description="Helical" evidence="1">
    <location>
        <begin position="348"/>
        <end position="366"/>
    </location>
</feature>
<accession>A0AAD5CMA7</accession>
<name>A0AAD5CMA7_AMBAR</name>
<feature type="transmembrane region" description="Helical" evidence="1">
    <location>
        <begin position="322"/>
        <end position="341"/>
    </location>
</feature>
<feature type="transmembrane region" description="Helical" evidence="1">
    <location>
        <begin position="372"/>
        <end position="391"/>
    </location>
</feature>
<evidence type="ECO:0000313" key="3">
    <source>
        <dbReference type="EMBL" id="KAI7743136.1"/>
    </source>
</evidence>
<dbReference type="Gene3D" id="1.10.132.130">
    <property type="match status" value="1"/>
</dbReference>
<comment type="caution">
    <text evidence="3">The sequence shown here is derived from an EMBL/GenBank/DDBJ whole genome shotgun (WGS) entry which is preliminary data.</text>
</comment>
<keyword evidence="1" id="KW-1133">Transmembrane helix</keyword>
<gene>
    <name evidence="3" type="ORF">M8C21_010034</name>
</gene>
<reference evidence="3" key="1">
    <citation type="submission" date="2022-06" db="EMBL/GenBank/DDBJ databases">
        <title>Uncovering the hologenomic basis of an extraordinary plant invasion.</title>
        <authorList>
            <person name="Bieker V.C."/>
            <person name="Martin M.D."/>
            <person name="Gilbert T."/>
            <person name="Hodgins K."/>
            <person name="Battlay P."/>
            <person name="Petersen B."/>
            <person name="Wilson J."/>
        </authorList>
    </citation>
    <scope>NUCLEOTIDE SEQUENCE</scope>
    <source>
        <strain evidence="3">AA19_3_7</strain>
        <tissue evidence="3">Leaf</tissue>
    </source>
</reference>
<feature type="domain" description="Legumain prodomain" evidence="2">
    <location>
        <begin position="88"/>
        <end position="184"/>
    </location>
</feature>
<organism evidence="3 4">
    <name type="scientific">Ambrosia artemisiifolia</name>
    <name type="common">Common ragweed</name>
    <dbReference type="NCBI Taxonomy" id="4212"/>
    <lineage>
        <taxon>Eukaryota</taxon>
        <taxon>Viridiplantae</taxon>
        <taxon>Streptophyta</taxon>
        <taxon>Embryophyta</taxon>
        <taxon>Tracheophyta</taxon>
        <taxon>Spermatophyta</taxon>
        <taxon>Magnoliopsida</taxon>
        <taxon>eudicotyledons</taxon>
        <taxon>Gunneridae</taxon>
        <taxon>Pentapetalae</taxon>
        <taxon>asterids</taxon>
        <taxon>campanulids</taxon>
        <taxon>Asterales</taxon>
        <taxon>Asteraceae</taxon>
        <taxon>Asteroideae</taxon>
        <taxon>Heliantheae alliance</taxon>
        <taxon>Heliantheae</taxon>
        <taxon>Ambrosia</taxon>
    </lineage>
</organism>
<dbReference type="EMBL" id="JAMZMK010007810">
    <property type="protein sequence ID" value="KAI7743136.1"/>
    <property type="molecule type" value="Genomic_DNA"/>
</dbReference>
<protein>
    <recommendedName>
        <fullName evidence="2">Legumain prodomain domain-containing protein</fullName>
    </recommendedName>
</protein>
<proteinExistence type="predicted"/>